<dbReference type="Gene3D" id="1.10.3090.10">
    <property type="entry name" value="cca-adding enzyme, domain 2"/>
    <property type="match status" value="1"/>
</dbReference>
<keyword evidence="2" id="KW-0808">Transferase</keyword>
<dbReference type="GO" id="GO:0000166">
    <property type="term" value="F:nucleotide binding"/>
    <property type="evidence" value="ECO:0007669"/>
    <property type="project" value="UniProtKB-KW"/>
</dbReference>
<gene>
    <name evidence="2" type="ORF">HNP46_005775</name>
</gene>
<dbReference type="SUPFAM" id="SSF109604">
    <property type="entry name" value="HD-domain/PDEase-like"/>
    <property type="match status" value="1"/>
</dbReference>
<dbReference type="InterPro" id="IPR027417">
    <property type="entry name" value="P-loop_NTPase"/>
</dbReference>
<dbReference type="InterPro" id="IPR050124">
    <property type="entry name" value="tRNA_CCA-adding_enzyme"/>
</dbReference>
<sequence length="397" mass="44138">MDYYQLAELVPDAGASVNYDALYALIPDLLLLADSPGDPIWHAEGDVLTHTKMVVEAMINGQAYASASAEDRFILFYAALLHDISKPATAVIENGRVSNPNHSPRGAIDTRILLWRAGVPFAARETICRLIRVHQVPFHCLKGDRKGNSPEFIIDRLSWEVPIWMLAALAEADIEGRIAEDMQKVLDDIEVFALLAEERGVLRTPQKFASVYTRMRYFDGANVLPEFELFQEVVGPEVIVMCGLPASGKNTWVSKNAPGLPVVSFDDARDDLGLRHGKNEGMVAHHATDLAKKLLASKTPFVWNATHLSDQMRSKTLTLCHNYHANVRLVYLEHPEAVLLSRNSKRDSSLTNAGLLGMLHKWELPLPWEAASVEYYVEEKPAPRKAKAVQTTEPGGR</sequence>
<comment type="caution">
    <text evidence="2">The sequence shown here is derived from an EMBL/GenBank/DDBJ whole genome shotgun (WGS) entry which is preliminary data.</text>
</comment>
<dbReference type="SUPFAM" id="SSF52540">
    <property type="entry name" value="P-loop containing nucleoside triphosphate hydrolases"/>
    <property type="match status" value="1"/>
</dbReference>
<evidence type="ECO:0000256" key="1">
    <source>
        <dbReference type="ARBA" id="ARBA00022741"/>
    </source>
</evidence>
<dbReference type="PANTHER" id="PTHR47545">
    <property type="entry name" value="MULTIFUNCTIONAL CCA PROTEIN"/>
    <property type="match status" value="1"/>
</dbReference>
<evidence type="ECO:0000313" key="2">
    <source>
        <dbReference type="EMBL" id="MBB4866868.1"/>
    </source>
</evidence>
<name>A0A7W7KRD5_PSENT</name>
<reference evidence="2 3" key="1">
    <citation type="submission" date="2020-08" db="EMBL/GenBank/DDBJ databases">
        <title>Functional genomics of gut bacteria from endangered species of beetles.</title>
        <authorList>
            <person name="Carlos-Shanley C."/>
        </authorList>
    </citation>
    <scope>NUCLEOTIDE SEQUENCE [LARGE SCALE GENOMIC DNA]</scope>
    <source>
        <strain evidence="2 3">S00179</strain>
    </source>
</reference>
<dbReference type="Proteomes" id="UP000566995">
    <property type="component" value="Unassembled WGS sequence"/>
</dbReference>
<dbReference type="EMBL" id="JACHLI010000032">
    <property type="protein sequence ID" value="MBB4866868.1"/>
    <property type="molecule type" value="Genomic_DNA"/>
</dbReference>
<dbReference type="AlphaFoldDB" id="A0A7W7KRD5"/>
<protein>
    <submittedName>
        <fullName evidence="2">Putative kinase</fullName>
    </submittedName>
</protein>
<dbReference type="CDD" id="cd00077">
    <property type="entry name" value="HDc"/>
    <property type="match status" value="1"/>
</dbReference>
<dbReference type="RefSeq" id="WP_184595798.1">
    <property type="nucleotide sequence ID" value="NZ_JACHLI010000032.1"/>
</dbReference>
<dbReference type="Pfam" id="PF13671">
    <property type="entry name" value="AAA_33"/>
    <property type="match status" value="1"/>
</dbReference>
<keyword evidence="2" id="KW-0418">Kinase</keyword>
<dbReference type="PANTHER" id="PTHR47545:SF1">
    <property type="entry name" value="MULTIFUNCTIONAL CCA PROTEIN"/>
    <property type="match status" value="1"/>
</dbReference>
<dbReference type="InterPro" id="IPR003607">
    <property type="entry name" value="HD/PDEase_dom"/>
</dbReference>
<organism evidence="2 3">
    <name type="scientific">Pseudomonas nitroreducens</name>
    <dbReference type="NCBI Taxonomy" id="46680"/>
    <lineage>
        <taxon>Bacteria</taxon>
        <taxon>Pseudomonadati</taxon>
        <taxon>Pseudomonadota</taxon>
        <taxon>Gammaproteobacteria</taxon>
        <taxon>Pseudomonadales</taxon>
        <taxon>Pseudomonadaceae</taxon>
        <taxon>Pseudomonas</taxon>
    </lineage>
</organism>
<proteinExistence type="predicted"/>
<keyword evidence="1" id="KW-0547">Nucleotide-binding</keyword>
<accession>A0A7W7KRD5</accession>
<dbReference type="Gene3D" id="3.40.50.300">
    <property type="entry name" value="P-loop containing nucleotide triphosphate hydrolases"/>
    <property type="match status" value="1"/>
</dbReference>
<dbReference type="GO" id="GO:0016301">
    <property type="term" value="F:kinase activity"/>
    <property type="evidence" value="ECO:0007669"/>
    <property type="project" value="UniProtKB-KW"/>
</dbReference>
<evidence type="ECO:0000313" key="3">
    <source>
        <dbReference type="Proteomes" id="UP000566995"/>
    </source>
</evidence>